<name>A0A0F9V4A1_9ZZZZ</name>
<proteinExistence type="predicted"/>
<accession>A0A0F9V4A1</accession>
<protein>
    <submittedName>
        <fullName evidence="1">Uncharacterized protein</fullName>
    </submittedName>
</protein>
<sequence>MTTLDEFVKRGAKTAYRRVEIKRVKTDGTYEADWFDITPFIVNFGTIAESYSDNIIVGEYQIHNLTISVDNSRRRFNPETDSESIFLNFKTRIKTRFRIETGFIDRDDNDSEVLGRRFYGITFSEPQNSDSGRVNFSIASILKVFQLYPATGIVTTSAAVSVLMERLTERTENAVRIFDQFFEGASDAVRYQIQSSSTVITPIINDNETVWDKMTDYSLYEFYYPSVTNDGNFQWRDRVETGGTIFKFNGGNSFDNEFGINIVRILSEVPGVDQTWTRVTIEFDDDMFSTSLTSWTPGDGSTQDIFGERTYERTFKELTSGTSATIADTIRANTQTPKRRWNISTSFIPHLNLNDKVELNYTGDIISDGFILGLSVLNGPDVLGGSVGAINLENVITKISGFSINLDTFATQFELTEV</sequence>
<dbReference type="AlphaFoldDB" id="A0A0F9V4A1"/>
<organism evidence="1">
    <name type="scientific">marine sediment metagenome</name>
    <dbReference type="NCBI Taxonomy" id="412755"/>
    <lineage>
        <taxon>unclassified sequences</taxon>
        <taxon>metagenomes</taxon>
        <taxon>ecological metagenomes</taxon>
    </lineage>
</organism>
<dbReference type="EMBL" id="LAZR01000451">
    <property type="protein sequence ID" value="KKN68326.1"/>
    <property type="molecule type" value="Genomic_DNA"/>
</dbReference>
<gene>
    <name evidence="1" type="ORF">LCGC14_0452020</name>
</gene>
<comment type="caution">
    <text evidence="1">The sequence shown here is derived from an EMBL/GenBank/DDBJ whole genome shotgun (WGS) entry which is preliminary data.</text>
</comment>
<evidence type="ECO:0000313" key="1">
    <source>
        <dbReference type="EMBL" id="KKN68326.1"/>
    </source>
</evidence>
<reference evidence="1" key="1">
    <citation type="journal article" date="2015" name="Nature">
        <title>Complex archaea that bridge the gap between prokaryotes and eukaryotes.</title>
        <authorList>
            <person name="Spang A."/>
            <person name="Saw J.H."/>
            <person name="Jorgensen S.L."/>
            <person name="Zaremba-Niedzwiedzka K."/>
            <person name="Martijn J."/>
            <person name="Lind A.E."/>
            <person name="van Eijk R."/>
            <person name="Schleper C."/>
            <person name="Guy L."/>
            <person name="Ettema T.J."/>
        </authorList>
    </citation>
    <scope>NUCLEOTIDE SEQUENCE</scope>
</reference>